<dbReference type="GO" id="GO:0001669">
    <property type="term" value="C:acrosomal vesicle"/>
    <property type="evidence" value="ECO:0007669"/>
    <property type="project" value="TreeGrafter"/>
</dbReference>
<dbReference type="PANTHER" id="PTHR23314">
    <property type="entry name" value="SPERM-ASSOCIATED ANTIGEN 6 ARMADILLO REPEAT-CONTAINING"/>
    <property type="match status" value="1"/>
</dbReference>
<dbReference type="AlphaFoldDB" id="A0A7L2XN75"/>
<evidence type="ECO:0000313" key="2">
    <source>
        <dbReference type="Proteomes" id="UP000545329"/>
    </source>
</evidence>
<dbReference type="GO" id="GO:0046847">
    <property type="term" value="P:filopodium assembly"/>
    <property type="evidence" value="ECO:0007669"/>
    <property type="project" value="TreeGrafter"/>
</dbReference>
<dbReference type="PANTHER" id="PTHR23314:SF0">
    <property type="entry name" value="SPERM-ASSOCIATED ANTIGEN 6"/>
    <property type="match status" value="1"/>
</dbReference>
<protein>
    <submittedName>
        <fullName evidence="1">SPAG6 protein</fullName>
    </submittedName>
</protein>
<dbReference type="GO" id="GO:0097228">
    <property type="term" value="C:sperm principal piece"/>
    <property type="evidence" value="ECO:0007669"/>
    <property type="project" value="TreeGrafter"/>
</dbReference>
<feature type="non-terminal residue" evidence="1">
    <location>
        <position position="328"/>
    </location>
</feature>
<dbReference type="InterPro" id="IPR016024">
    <property type="entry name" value="ARM-type_fold"/>
</dbReference>
<dbReference type="GO" id="GO:0003351">
    <property type="term" value="P:epithelial cilium movement involved in extracellular fluid movement"/>
    <property type="evidence" value="ECO:0007669"/>
    <property type="project" value="TreeGrafter"/>
</dbReference>
<accession>A0A7L2XN75</accession>
<dbReference type="GO" id="GO:0005930">
    <property type="term" value="C:axoneme"/>
    <property type="evidence" value="ECO:0007669"/>
    <property type="project" value="TreeGrafter"/>
</dbReference>
<dbReference type="GO" id="GO:0015630">
    <property type="term" value="C:microtubule cytoskeleton"/>
    <property type="evidence" value="ECO:0007669"/>
    <property type="project" value="TreeGrafter"/>
</dbReference>
<dbReference type="Gene3D" id="1.25.10.10">
    <property type="entry name" value="Leucine-rich Repeat Variant"/>
    <property type="match status" value="1"/>
</dbReference>
<proteinExistence type="predicted"/>
<dbReference type="GO" id="GO:0007288">
    <property type="term" value="P:sperm axoneme assembly"/>
    <property type="evidence" value="ECO:0007669"/>
    <property type="project" value="TreeGrafter"/>
</dbReference>
<dbReference type="FunFam" id="1.25.10.10:FF:000129">
    <property type="entry name" value="sperm-associated antigen 6 isoform X1"/>
    <property type="match status" value="1"/>
</dbReference>
<organism evidence="1 2">
    <name type="scientific">Erpornis zantholeuca</name>
    <dbReference type="NCBI Taxonomy" id="1112836"/>
    <lineage>
        <taxon>Eukaryota</taxon>
        <taxon>Metazoa</taxon>
        <taxon>Chordata</taxon>
        <taxon>Craniata</taxon>
        <taxon>Vertebrata</taxon>
        <taxon>Euteleostomi</taxon>
        <taxon>Archelosauria</taxon>
        <taxon>Archosauria</taxon>
        <taxon>Dinosauria</taxon>
        <taxon>Saurischia</taxon>
        <taxon>Theropoda</taxon>
        <taxon>Coelurosauria</taxon>
        <taxon>Aves</taxon>
        <taxon>Neognathae</taxon>
        <taxon>Neoaves</taxon>
        <taxon>Telluraves</taxon>
        <taxon>Australaves</taxon>
        <taxon>Passeriformes</taxon>
        <taxon>Sylvioidea</taxon>
        <taxon>Timaliidae</taxon>
        <taxon>Erpornis</taxon>
    </lineage>
</organism>
<dbReference type="Proteomes" id="UP000545329">
    <property type="component" value="Unassembled WGS sequence"/>
</dbReference>
<comment type="caution">
    <text evidence="1">The sequence shown here is derived from an EMBL/GenBank/DDBJ whole genome shotgun (WGS) entry which is preliminary data.</text>
</comment>
<reference evidence="1 2" key="1">
    <citation type="submission" date="2019-09" db="EMBL/GenBank/DDBJ databases">
        <title>Bird 10,000 Genomes (B10K) Project - Family phase.</title>
        <authorList>
            <person name="Zhang G."/>
        </authorList>
    </citation>
    <scope>NUCLEOTIDE SEQUENCE [LARGE SCALE GENOMIC DNA]</scope>
    <source>
        <strain evidence="1">B10K-DU-002-58</strain>
        <tissue evidence="1">Muscle</tissue>
    </source>
</reference>
<evidence type="ECO:0000313" key="1">
    <source>
        <dbReference type="EMBL" id="NXS84163.1"/>
    </source>
</evidence>
<gene>
    <name evidence="1" type="primary">Spag6</name>
    <name evidence="1" type="ORF">ERPZAN_R08304</name>
</gene>
<sequence>ELSQAVVDAGAVPLLVLCIQEPEIALKRIAASTLSDISKHSPELAQTVVDAGAIAHLAQMIPNPDAKLKRQVLSALSQIAKHSEHLAELVVEAEIFPVVLTCLKDSDEYVKKNGATLIREIAKHTPELSQFIVNSGGVAAVIDCIGGCRGSVRLPGIMTLGYVAAHSENLSMAVIVSKGIPPLCISLIEEHEDHIKAAAAWALGQIGKHTAEHARHVAVANVLPTLLDIYVDTRSSEDLKMKATLKNILQKCTYLPALEPLLHEAPPNIMKHIIGQFSKVLPHDSKARRLFVTTGGLKKVQEIKAEPGSLLQEYINTINNCYPEEIVR</sequence>
<name>A0A7L2XN75_9PASS</name>
<dbReference type="Pfam" id="PF00514">
    <property type="entry name" value="Arm"/>
    <property type="match status" value="2"/>
</dbReference>
<feature type="non-terminal residue" evidence="1">
    <location>
        <position position="1"/>
    </location>
</feature>
<dbReference type="SMART" id="SM00185">
    <property type="entry name" value="ARM"/>
    <property type="match status" value="5"/>
</dbReference>
<dbReference type="GO" id="GO:0005576">
    <property type="term" value="C:extracellular region"/>
    <property type="evidence" value="ECO:0007669"/>
    <property type="project" value="GOC"/>
</dbReference>
<dbReference type="GO" id="GO:0008017">
    <property type="term" value="F:microtubule binding"/>
    <property type="evidence" value="ECO:0007669"/>
    <property type="project" value="TreeGrafter"/>
</dbReference>
<dbReference type="InterPro" id="IPR000225">
    <property type="entry name" value="Armadillo"/>
</dbReference>
<dbReference type="OrthoDB" id="7537227at2759"/>
<dbReference type="SUPFAM" id="SSF48371">
    <property type="entry name" value="ARM repeat"/>
    <property type="match status" value="1"/>
</dbReference>
<dbReference type="InterPro" id="IPR011989">
    <property type="entry name" value="ARM-like"/>
</dbReference>
<keyword evidence="2" id="KW-1185">Reference proteome</keyword>
<dbReference type="EMBL" id="VZTN01020358">
    <property type="protein sequence ID" value="NXS84163.1"/>
    <property type="molecule type" value="Genomic_DNA"/>
</dbReference>
<dbReference type="GO" id="GO:1990138">
    <property type="term" value="P:neuron projection extension"/>
    <property type="evidence" value="ECO:0007669"/>
    <property type="project" value="TreeGrafter"/>
</dbReference>